<keyword evidence="2" id="KW-0677">Repeat</keyword>
<dbReference type="OrthoDB" id="2151624at2759"/>
<keyword evidence="3" id="KW-0472">Membrane</keyword>
<dbReference type="Proteomes" id="UP000085678">
    <property type="component" value="Unplaced"/>
</dbReference>
<keyword evidence="1" id="KW-0433">Leucine-rich repeat</keyword>
<proteinExistence type="predicted"/>
<evidence type="ECO:0000313" key="6">
    <source>
        <dbReference type="RefSeq" id="XP_023931494.1"/>
    </source>
</evidence>
<evidence type="ECO:0000256" key="2">
    <source>
        <dbReference type="ARBA" id="ARBA00022737"/>
    </source>
</evidence>
<keyword evidence="5" id="KW-1185">Reference proteome</keyword>
<dbReference type="PANTHER" id="PTHR24366:SF96">
    <property type="entry name" value="LEUCINE RICH REPEAT CONTAINING 53"/>
    <property type="match status" value="1"/>
</dbReference>
<dbReference type="SMART" id="SM00364">
    <property type="entry name" value="LRR_BAC"/>
    <property type="match status" value="2"/>
</dbReference>
<keyword evidence="4" id="KW-0732">Signal</keyword>
<dbReference type="Pfam" id="PF13855">
    <property type="entry name" value="LRR_8"/>
    <property type="match status" value="2"/>
</dbReference>
<evidence type="ECO:0000256" key="4">
    <source>
        <dbReference type="SAM" id="SignalP"/>
    </source>
</evidence>
<dbReference type="GeneID" id="112041939"/>
<dbReference type="InterPro" id="IPR032675">
    <property type="entry name" value="LRR_dom_sf"/>
</dbReference>
<dbReference type="PROSITE" id="PS51450">
    <property type="entry name" value="LRR"/>
    <property type="match status" value="1"/>
</dbReference>
<dbReference type="KEGG" id="lak:112041939"/>
<keyword evidence="3" id="KW-0812">Transmembrane</keyword>
<dbReference type="SUPFAM" id="SSF52058">
    <property type="entry name" value="L domain-like"/>
    <property type="match status" value="1"/>
</dbReference>
<dbReference type="STRING" id="7574.A0A2R2MMR5"/>
<evidence type="ECO:0000256" key="1">
    <source>
        <dbReference type="ARBA" id="ARBA00022614"/>
    </source>
</evidence>
<dbReference type="PANTHER" id="PTHR24366">
    <property type="entry name" value="IG(IMMUNOGLOBULIN) AND LRR(LEUCINE RICH REPEAT) DOMAINS"/>
    <property type="match status" value="1"/>
</dbReference>
<accession>A0A2R2MMR5</accession>
<sequence length="464" mass="51347">MLVYVKILLIVAMTTQTEAPCPWSGTCSCSSSSMSNQQAKQVEPKYTVNCTHKQLPAIPPSSGNPASLTYELIDFSHNNITSIQDGAFQELTTAQRIVRLSLTHNQISYIHRNAFFVLKYKLDYLFLDYNHLTTVPGEAVRYLAALSELHLSFNKINTFPAMTFQGYMESLEELKLQNNQLTSLPTNALLGLPNIFRVLDLRYNNIDTLNICTLAGFPNLQYVKMDGNQLSCTCDLKWMTDREVKLQISASTPVYCSQGKDNRVLPESLQCGTPPNCGYSSKPAATMNQTTTTTTSATVANDKNSTMENQDNTVVIVAIVVVIGVVIIAVIVAVVVICWMRHKQHTMTNIGQGQMGIGGQGHDPLKSEGHQMSMPNSMANGTEHLGGEPGYEPPVLHAASHQHIYTQLRTLPPTPVNNETGEAQYEVMHPPDHPVYQNNYSYCDDVNATAPQTQNTPEYLELLQ</sequence>
<dbReference type="RefSeq" id="XP_023931494.1">
    <property type="nucleotide sequence ID" value="XM_024075726.1"/>
</dbReference>
<feature type="transmembrane region" description="Helical" evidence="3">
    <location>
        <begin position="314"/>
        <end position="339"/>
    </location>
</feature>
<evidence type="ECO:0000256" key="3">
    <source>
        <dbReference type="SAM" id="Phobius"/>
    </source>
</evidence>
<dbReference type="InParanoid" id="A0A2R2MMR5"/>
<feature type="chain" id="PRO_5015202756" evidence="4">
    <location>
        <begin position="20"/>
        <end position="464"/>
    </location>
</feature>
<dbReference type="InterPro" id="IPR001611">
    <property type="entry name" value="Leu-rich_rpt"/>
</dbReference>
<gene>
    <name evidence="6" type="primary">LOC112041939</name>
</gene>
<feature type="signal peptide" evidence="4">
    <location>
        <begin position="1"/>
        <end position="19"/>
    </location>
</feature>
<name>A0A2R2MMR5_LINAN</name>
<organism evidence="5 6">
    <name type="scientific">Lingula anatina</name>
    <name type="common">Brachiopod</name>
    <name type="synonym">Lingula unguis</name>
    <dbReference type="NCBI Taxonomy" id="7574"/>
    <lineage>
        <taxon>Eukaryota</taxon>
        <taxon>Metazoa</taxon>
        <taxon>Spiralia</taxon>
        <taxon>Lophotrochozoa</taxon>
        <taxon>Brachiopoda</taxon>
        <taxon>Linguliformea</taxon>
        <taxon>Lingulata</taxon>
        <taxon>Lingulida</taxon>
        <taxon>Linguloidea</taxon>
        <taxon>Lingulidae</taxon>
        <taxon>Lingula</taxon>
    </lineage>
</organism>
<dbReference type="PROSITE" id="PS51257">
    <property type="entry name" value="PROKAR_LIPOPROTEIN"/>
    <property type="match status" value="1"/>
</dbReference>
<dbReference type="AlphaFoldDB" id="A0A2R2MMR5"/>
<dbReference type="Gene3D" id="3.80.10.10">
    <property type="entry name" value="Ribonuclease Inhibitor"/>
    <property type="match status" value="2"/>
</dbReference>
<keyword evidence="3" id="KW-1133">Transmembrane helix</keyword>
<reference evidence="6" key="1">
    <citation type="submission" date="2025-08" db="UniProtKB">
        <authorList>
            <consortium name="RefSeq"/>
        </authorList>
    </citation>
    <scope>IDENTIFICATION</scope>
    <source>
        <tissue evidence="6">Gonads</tissue>
    </source>
</reference>
<protein>
    <submittedName>
        <fullName evidence="6">Leucine-rich repeat-containing protein 38-like</fullName>
    </submittedName>
</protein>
<dbReference type="SMART" id="SM00369">
    <property type="entry name" value="LRR_TYP"/>
    <property type="match status" value="6"/>
</dbReference>
<evidence type="ECO:0000313" key="5">
    <source>
        <dbReference type="Proteomes" id="UP000085678"/>
    </source>
</evidence>
<dbReference type="InterPro" id="IPR003591">
    <property type="entry name" value="Leu-rich_rpt_typical-subtyp"/>
</dbReference>